<accession>A0A0E9SQT8</accession>
<reference evidence="1" key="1">
    <citation type="submission" date="2014-11" db="EMBL/GenBank/DDBJ databases">
        <authorList>
            <person name="Amaro Gonzalez C."/>
        </authorList>
    </citation>
    <scope>NUCLEOTIDE SEQUENCE</scope>
</reference>
<protein>
    <submittedName>
        <fullName evidence="1">Uncharacterized protein</fullName>
    </submittedName>
</protein>
<organism evidence="1">
    <name type="scientific">Anguilla anguilla</name>
    <name type="common">European freshwater eel</name>
    <name type="synonym">Muraena anguilla</name>
    <dbReference type="NCBI Taxonomy" id="7936"/>
    <lineage>
        <taxon>Eukaryota</taxon>
        <taxon>Metazoa</taxon>
        <taxon>Chordata</taxon>
        <taxon>Craniata</taxon>
        <taxon>Vertebrata</taxon>
        <taxon>Euteleostomi</taxon>
        <taxon>Actinopterygii</taxon>
        <taxon>Neopterygii</taxon>
        <taxon>Teleostei</taxon>
        <taxon>Anguilliformes</taxon>
        <taxon>Anguillidae</taxon>
        <taxon>Anguilla</taxon>
    </lineage>
</organism>
<sequence length="40" mass="4463">MRQDQVCSPCKELKRSSFINPENIACHLKLGGERPALCSC</sequence>
<proteinExistence type="predicted"/>
<dbReference type="EMBL" id="GBXM01064901">
    <property type="protein sequence ID" value="JAH43676.1"/>
    <property type="molecule type" value="Transcribed_RNA"/>
</dbReference>
<name>A0A0E9SQT8_ANGAN</name>
<evidence type="ECO:0000313" key="1">
    <source>
        <dbReference type="EMBL" id="JAH43676.1"/>
    </source>
</evidence>
<dbReference type="AlphaFoldDB" id="A0A0E9SQT8"/>
<reference evidence="1" key="2">
    <citation type="journal article" date="2015" name="Fish Shellfish Immunol.">
        <title>Early steps in the European eel (Anguilla anguilla)-Vibrio vulnificus interaction in the gills: Role of the RtxA13 toxin.</title>
        <authorList>
            <person name="Callol A."/>
            <person name="Pajuelo D."/>
            <person name="Ebbesson L."/>
            <person name="Teles M."/>
            <person name="MacKenzie S."/>
            <person name="Amaro C."/>
        </authorList>
    </citation>
    <scope>NUCLEOTIDE SEQUENCE</scope>
</reference>